<keyword evidence="1" id="KW-0812">Transmembrane</keyword>
<dbReference type="RefSeq" id="WP_068150775.1">
    <property type="nucleotide sequence ID" value="NZ_JBHSCR010000001.1"/>
</dbReference>
<feature type="transmembrane region" description="Helical" evidence="1">
    <location>
        <begin position="173"/>
        <end position="194"/>
    </location>
</feature>
<proteinExistence type="predicted"/>
<feature type="transmembrane region" description="Helical" evidence="1">
    <location>
        <begin position="282"/>
        <end position="305"/>
    </location>
</feature>
<feature type="transmembrane region" description="Helical" evidence="1">
    <location>
        <begin position="20"/>
        <end position="41"/>
    </location>
</feature>
<keyword evidence="3" id="KW-1185">Reference proteome</keyword>
<protein>
    <recommendedName>
        <fullName evidence="4">Flippase-like domain-containing protein</fullName>
    </recommendedName>
</protein>
<feature type="transmembrane region" description="Helical" evidence="1">
    <location>
        <begin position="214"/>
        <end position="231"/>
    </location>
</feature>
<dbReference type="EMBL" id="JBHSCR010000001">
    <property type="protein sequence ID" value="MFC4346375.1"/>
    <property type="molecule type" value="Genomic_DNA"/>
</dbReference>
<feature type="transmembrane region" description="Helical" evidence="1">
    <location>
        <begin position="140"/>
        <end position="161"/>
    </location>
</feature>
<gene>
    <name evidence="2" type="ORF">ACFO5Q_00770</name>
</gene>
<accession>A0ABV8U6P8</accession>
<dbReference type="Proteomes" id="UP001595776">
    <property type="component" value="Unassembled WGS sequence"/>
</dbReference>
<feature type="transmembrane region" description="Helical" evidence="1">
    <location>
        <begin position="53"/>
        <end position="74"/>
    </location>
</feature>
<feature type="transmembrane region" description="Helical" evidence="1">
    <location>
        <begin position="260"/>
        <end position="276"/>
    </location>
</feature>
<sequence>MSQSPLKQIENLLASITAKPGFTLVLKVVQLSAVAGVLLFLSGKLGHIGWDKVMASLPTTPWFYFFFTIMYLAYPIAEQRVYRLIWAGETGPELGVFLRMRVYNFAVLSYAGEAFLGLWARKNLKRKSGLIFSNIKDSNILSALASNSFTILLLLVLFSSGQLHLITDADADFRYYLGLAVLVGIILIPTVIHFRDHLIALDGSTAKAVFLTHLTRQVVVLLAQVAMWAVAVPEVPMSAWLLLLTAQMVLTRVPFLPNTDLLLAGLGITLIGYLAAPEGKLAGMFFAAGVLSQASNLVVFALASLPKTALRRRARAKQA</sequence>
<keyword evidence="1" id="KW-0472">Membrane</keyword>
<comment type="caution">
    <text evidence="2">The sequence shown here is derived from an EMBL/GenBank/DDBJ whole genome shotgun (WGS) entry which is preliminary data.</text>
</comment>
<name>A0ABV8U6P8_9PROT</name>
<feature type="transmembrane region" description="Helical" evidence="1">
    <location>
        <begin position="102"/>
        <end position="120"/>
    </location>
</feature>
<keyword evidence="1" id="KW-1133">Transmembrane helix</keyword>
<evidence type="ECO:0000256" key="1">
    <source>
        <dbReference type="SAM" id="Phobius"/>
    </source>
</evidence>
<evidence type="ECO:0008006" key="4">
    <source>
        <dbReference type="Google" id="ProtNLM"/>
    </source>
</evidence>
<evidence type="ECO:0000313" key="3">
    <source>
        <dbReference type="Proteomes" id="UP001595776"/>
    </source>
</evidence>
<organism evidence="2 3">
    <name type="scientific">Kordiimonas lipolytica</name>
    <dbReference type="NCBI Taxonomy" id="1662421"/>
    <lineage>
        <taxon>Bacteria</taxon>
        <taxon>Pseudomonadati</taxon>
        <taxon>Pseudomonadota</taxon>
        <taxon>Alphaproteobacteria</taxon>
        <taxon>Kordiimonadales</taxon>
        <taxon>Kordiimonadaceae</taxon>
        <taxon>Kordiimonas</taxon>
    </lineage>
</organism>
<evidence type="ECO:0000313" key="2">
    <source>
        <dbReference type="EMBL" id="MFC4346375.1"/>
    </source>
</evidence>
<reference evidence="3" key="1">
    <citation type="journal article" date="2019" name="Int. J. Syst. Evol. Microbiol.">
        <title>The Global Catalogue of Microorganisms (GCM) 10K type strain sequencing project: providing services to taxonomists for standard genome sequencing and annotation.</title>
        <authorList>
            <consortium name="The Broad Institute Genomics Platform"/>
            <consortium name="The Broad Institute Genome Sequencing Center for Infectious Disease"/>
            <person name="Wu L."/>
            <person name="Ma J."/>
        </authorList>
    </citation>
    <scope>NUCLEOTIDE SEQUENCE [LARGE SCALE GENOMIC DNA]</scope>
    <source>
        <strain evidence="3">CGMCC 1.15304</strain>
    </source>
</reference>